<gene>
    <name evidence="1" type="ORF">JCM31185_10300</name>
</gene>
<name>A0ABQ5JSG2_9LACO</name>
<evidence type="ECO:0000313" key="1">
    <source>
        <dbReference type="EMBL" id="GKT05742.1"/>
    </source>
</evidence>
<evidence type="ECO:0000313" key="2">
    <source>
        <dbReference type="Proteomes" id="UP001628078"/>
    </source>
</evidence>
<evidence type="ECO:0008006" key="3">
    <source>
        <dbReference type="Google" id="ProtNLM"/>
    </source>
</evidence>
<dbReference type="RefSeq" id="WP_407883235.1">
    <property type="nucleotide sequence ID" value="NZ_BQXO01000002.1"/>
</dbReference>
<dbReference type="SUPFAM" id="SSF53756">
    <property type="entry name" value="UDP-Glycosyltransferase/glycogen phosphorylase"/>
    <property type="match status" value="1"/>
</dbReference>
<organism evidence="1 2">
    <name type="scientific">Furfurilactobacillus curtus</name>
    <dbReference type="NCBI Taxonomy" id="1746200"/>
    <lineage>
        <taxon>Bacteria</taxon>
        <taxon>Bacillati</taxon>
        <taxon>Bacillota</taxon>
        <taxon>Bacilli</taxon>
        <taxon>Lactobacillales</taxon>
        <taxon>Lactobacillaceae</taxon>
        <taxon>Furfurilactobacillus</taxon>
    </lineage>
</organism>
<proteinExistence type="predicted"/>
<dbReference type="CDD" id="cd03811">
    <property type="entry name" value="GT4_GT28_WabH-like"/>
    <property type="match status" value="1"/>
</dbReference>
<sequence>MKKIRIVIQNLKFGGAEKTLIDFLKNYDRNSYSVELVLHTKEGQLLDEVPEDVSIRNIVPLEKGFFSKVARSSFFKALKYFPLLAKMIIQRRLGRADLTVAYLEGIATEISSVLDGPKIAWVHTDLSSNPWTDIFFRNMDAQKKAYEQFQKIIFVSRGGEVSFKRRFGSDFLWPTAILPNPIDTERIRKQANILNSEFTEWKEKTKGTIRLITVGRMDPIKRVDLLIKGFLQARKNDFLLSLTIIGDGRELNNLKSQFGQTEGLYFLGFQKNPTPYVKNSQMFISTSLVESYPTSIIESLILGTPVIATENVGSKEILNGLSDVMIPSKVTEADLAMKITESLKSLSQRQQAIEPLVKRFELEQVLHKYYEVFDEAMKDG</sequence>
<keyword evidence="2" id="KW-1185">Reference proteome</keyword>
<dbReference type="PANTHER" id="PTHR12526:SF630">
    <property type="entry name" value="GLYCOSYLTRANSFERASE"/>
    <property type="match status" value="1"/>
</dbReference>
<dbReference type="Gene3D" id="3.40.50.2000">
    <property type="entry name" value="Glycogen Phosphorylase B"/>
    <property type="match status" value="2"/>
</dbReference>
<accession>A0ABQ5JSG2</accession>
<reference evidence="1 2" key="1">
    <citation type="submission" date="2022-03" db="EMBL/GenBank/DDBJ databases">
        <title>Draft genome sequence of Furfurilactobacillus curtus JCM 31185.</title>
        <authorList>
            <person name="Suzuki S."/>
            <person name="Endo A."/>
            <person name="Kajikawa A."/>
        </authorList>
    </citation>
    <scope>NUCLEOTIDE SEQUENCE [LARGE SCALE GENOMIC DNA]</scope>
    <source>
        <strain evidence="1 2">JCM 31185</strain>
    </source>
</reference>
<dbReference type="PANTHER" id="PTHR12526">
    <property type="entry name" value="GLYCOSYLTRANSFERASE"/>
    <property type="match status" value="1"/>
</dbReference>
<protein>
    <recommendedName>
        <fullName evidence="3">Glycosyltransferase</fullName>
    </recommendedName>
</protein>
<dbReference type="Proteomes" id="UP001628078">
    <property type="component" value="Unassembled WGS sequence"/>
</dbReference>
<dbReference type="EMBL" id="BQXO01000002">
    <property type="protein sequence ID" value="GKT05742.1"/>
    <property type="molecule type" value="Genomic_DNA"/>
</dbReference>
<dbReference type="Pfam" id="PF13692">
    <property type="entry name" value="Glyco_trans_1_4"/>
    <property type="match status" value="1"/>
</dbReference>
<comment type="caution">
    <text evidence="1">The sequence shown here is derived from an EMBL/GenBank/DDBJ whole genome shotgun (WGS) entry which is preliminary data.</text>
</comment>